<name>A0AB33Z3H3_9GAMM</name>
<dbReference type="Pfam" id="PF06429">
    <property type="entry name" value="Flg_bbr_C"/>
    <property type="match status" value="1"/>
</dbReference>
<evidence type="ECO:0000256" key="3">
    <source>
        <dbReference type="ARBA" id="ARBA00023143"/>
    </source>
</evidence>
<keyword evidence="10" id="KW-0969">Cilium</keyword>
<comment type="subunit">
    <text evidence="4 6">The basal body constitutes a major portion of the flagellar organelle and consists of five rings (E,L,P,S, and M) mounted on a central rod. The rod consists of about 26 subunits of FlgG in the distal portion, and FlgB, FlgC and FlgF are thought to build up the proximal portion of the rod with about 6 subunits each.</text>
</comment>
<evidence type="ECO:0000256" key="2">
    <source>
        <dbReference type="ARBA" id="ARBA00009677"/>
    </source>
</evidence>
<proteinExistence type="inferred from homology"/>
<dbReference type="InterPro" id="IPR037925">
    <property type="entry name" value="FlgE/F/G-like"/>
</dbReference>
<dbReference type="RefSeq" id="WP_015006217.1">
    <property type="nucleotide sequence ID" value="NZ_JBLWZB010000004.1"/>
</dbReference>
<dbReference type="NCBIfam" id="TIGR02490">
    <property type="entry name" value="flgF"/>
    <property type="match status" value="1"/>
</dbReference>
<evidence type="ECO:0000256" key="6">
    <source>
        <dbReference type="RuleBase" id="RU362116"/>
    </source>
</evidence>
<dbReference type="Proteomes" id="UP000015462">
    <property type="component" value="Unassembled WGS sequence"/>
</dbReference>
<evidence type="ECO:0000259" key="8">
    <source>
        <dbReference type="Pfam" id="PF06429"/>
    </source>
</evidence>
<dbReference type="InterPro" id="IPR010930">
    <property type="entry name" value="Flg_bb/hook_C_dom"/>
</dbReference>
<comment type="caution">
    <text evidence="10">The sequence shown here is derived from an EMBL/GenBank/DDBJ whole genome shotgun (WGS) entry which is preliminary data.</text>
</comment>
<evidence type="ECO:0000259" key="7">
    <source>
        <dbReference type="Pfam" id="PF00460"/>
    </source>
</evidence>
<dbReference type="AlphaFoldDB" id="A0AB33Z3H3"/>
<keyword evidence="10" id="KW-0282">Flagellum</keyword>
<sequence length="246" mass="25623">MDSSLYVAMSGAKQAMLAQAVNSHNLSNANTTGFKADLSQFRSMPVYGAGLPSNVYAMAERPGIDFDHGTIQSTGRDLDVSINGDGWLAVQAEDGTEAYTRAGDLRITPNGVLTTGTGLAVMGGGGPVAIPEADKVEIGSDGTVSIIPLGDSAATLSTIDRIKLVNPELADVEKGKDGLFRLKSGLDAQPSAEVRLVSGSVEGSNVSVVNAMVSMIELARNFELQVKMMKTVSENEAASAQLMRVS</sequence>
<dbReference type="PANTHER" id="PTHR30435:SF18">
    <property type="entry name" value="FLAGELLAR BASAL-BODY ROD PROTEIN FLGF"/>
    <property type="match status" value="1"/>
</dbReference>
<keyword evidence="10" id="KW-0966">Cell projection</keyword>
<keyword evidence="11" id="KW-1185">Reference proteome</keyword>
<comment type="similarity">
    <text evidence="2 6">Belongs to the flagella basal body rod proteins family.</text>
</comment>
<comment type="subcellular location">
    <subcellularLocation>
        <location evidence="1 6">Bacterial flagellum basal body</location>
    </subcellularLocation>
</comment>
<feature type="domain" description="Flagellar basal-body/hook protein C-terminal" evidence="8">
    <location>
        <begin position="198"/>
        <end position="242"/>
    </location>
</feature>
<organism evidence="10 11">
    <name type="scientific">Cycloclasticus pugetii</name>
    <dbReference type="NCBI Taxonomy" id="34068"/>
    <lineage>
        <taxon>Bacteria</taxon>
        <taxon>Pseudomonadati</taxon>
        <taxon>Pseudomonadota</taxon>
        <taxon>Gammaproteobacteria</taxon>
        <taxon>Thiotrichales</taxon>
        <taxon>Piscirickettsiaceae</taxon>
        <taxon>Cycloclasticus</taxon>
    </lineage>
</organism>
<evidence type="ECO:0000256" key="4">
    <source>
        <dbReference type="ARBA" id="ARBA00038560"/>
    </source>
</evidence>
<reference evidence="10 11" key="1">
    <citation type="journal article" date="2013" name="Genome Announc.">
        <title>Genome Sequence of the Pyrene- and Fluoranthene-Degrading Bacterium Cycloclasticus sp. Strain PY97M.</title>
        <authorList>
            <person name="Cui Z."/>
            <person name="Xu G."/>
            <person name="Li Q."/>
            <person name="Gao W."/>
            <person name="Zheng L."/>
        </authorList>
    </citation>
    <scope>NUCLEOTIDE SEQUENCE [LARGE SCALE GENOMIC DNA]</scope>
    <source>
        <strain evidence="10 11">PY97M</strain>
    </source>
</reference>
<feature type="domain" description="Flagellar basal body rod protein N-terminal" evidence="7">
    <location>
        <begin position="5"/>
        <end position="35"/>
    </location>
</feature>
<evidence type="ECO:0000313" key="10">
    <source>
        <dbReference type="EMBL" id="EPD13744.1"/>
    </source>
</evidence>
<dbReference type="Pfam" id="PF22692">
    <property type="entry name" value="LlgE_F_G_D1"/>
    <property type="match status" value="1"/>
</dbReference>
<feature type="domain" description="Flagellar hook protein FlgE/F/G-like D1" evidence="9">
    <location>
        <begin position="82"/>
        <end position="145"/>
    </location>
</feature>
<evidence type="ECO:0000256" key="1">
    <source>
        <dbReference type="ARBA" id="ARBA00004117"/>
    </source>
</evidence>
<evidence type="ECO:0000313" key="11">
    <source>
        <dbReference type="Proteomes" id="UP000015462"/>
    </source>
</evidence>
<protein>
    <recommendedName>
        <fullName evidence="5 6">Flagellar basal-body rod protein FlgF</fullName>
    </recommendedName>
</protein>
<accession>A0AB33Z3H3</accession>
<dbReference type="GO" id="GO:0030694">
    <property type="term" value="C:bacterial-type flagellum basal body, rod"/>
    <property type="evidence" value="ECO:0007669"/>
    <property type="project" value="UniProtKB-UniRule"/>
</dbReference>
<dbReference type="NCBIfam" id="NF009280">
    <property type="entry name" value="PRK12640.1"/>
    <property type="match status" value="1"/>
</dbReference>
<dbReference type="Pfam" id="PF00460">
    <property type="entry name" value="Flg_bb_rod"/>
    <property type="match status" value="1"/>
</dbReference>
<evidence type="ECO:0000259" key="9">
    <source>
        <dbReference type="Pfam" id="PF22692"/>
    </source>
</evidence>
<dbReference type="PANTHER" id="PTHR30435">
    <property type="entry name" value="FLAGELLAR PROTEIN"/>
    <property type="match status" value="1"/>
</dbReference>
<keyword evidence="3 6" id="KW-0975">Bacterial flagellum</keyword>
<dbReference type="EMBL" id="ASHL01000002">
    <property type="protein sequence ID" value="EPD13744.1"/>
    <property type="molecule type" value="Genomic_DNA"/>
</dbReference>
<dbReference type="InterPro" id="IPR053967">
    <property type="entry name" value="LlgE_F_G-like_D1"/>
</dbReference>
<dbReference type="InterPro" id="IPR012836">
    <property type="entry name" value="FlgF"/>
</dbReference>
<dbReference type="InterPro" id="IPR020013">
    <property type="entry name" value="Flagellar_FlgE/F/G"/>
</dbReference>
<dbReference type="NCBIfam" id="TIGR03506">
    <property type="entry name" value="FlgEFG_subfam"/>
    <property type="match status" value="1"/>
</dbReference>
<dbReference type="InterPro" id="IPR001444">
    <property type="entry name" value="Flag_bb_rod_N"/>
</dbReference>
<gene>
    <name evidence="10" type="ORF">L196_04386</name>
</gene>
<dbReference type="GO" id="GO:0071978">
    <property type="term" value="P:bacterial-type flagellum-dependent swarming motility"/>
    <property type="evidence" value="ECO:0007669"/>
    <property type="project" value="TreeGrafter"/>
</dbReference>
<evidence type="ECO:0000256" key="5">
    <source>
        <dbReference type="ARBA" id="ARBA00040228"/>
    </source>
</evidence>
<dbReference type="SUPFAM" id="SSF117143">
    <property type="entry name" value="Flagellar hook protein flgE"/>
    <property type="match status" value="1"/>
</dbReference>